<keyword evidence="1" id="KW-1133">Transmembrane helix</keyword>
<dbReference type="eggNOG" id="KOG1987">
    <property type="taxonomic scope" value="Eukaryota"/>
</dbReference>
<accession>A0A0D3BHH1</accession>
<dbReference type="SMART" id="SM00061">
    <property type="entry name" value="MATH"/>
    <property type="match status" value="1"/>
</dbReference>
<dbReference type="PROSITE" id="PS50144">
    <property type="entry name" value="MATH"/>
    <property type="match status" value="2"/>
</dbReference>
<dbReference type="HOGENOM" id="CLU_040595_2_1_1"/>
<name>A0A0D3BHH1_BRAOL</name>
<dbReference type="OMA" id="NRFIMEA"/>
<evidence type="ECO:0000313" key="3">
    <source>
        <dbReference type="EnsemblPlants" id="Bo3g130400.1"/>
    </source>
</evidence>
<dbReference type="Gramene" id="Bo3g130400.1">
    <property type="protein sequence ID" value="Bo3g130400.1"/>
    <property type="gene ID" value="Bo3g130400"/>
</dbReference>
<dbReference type="InterPro" id="IPR008974">
    <property type="entry name" value="TRAF-like"/>
</dbReference>
<feature type="transmembrane region" description="Helical" evidence="1">
    <location>
        <begin position="30"/>
        <end position="52"/>
    </location>
</feature>
<evidence type="ECO:0000313" key="4">
    <source>
        <dbReference type="Proteomes" id="UP000032141"/>
    </source>
</evidence>
<evidence type="ECO:0000259" key="2">
    <source>
        <dbReference type="PROSITE" id="PS50144"/>
    </source>
</evidence>
<dbReference type="Pfam" id="PF22486">
    <property type="entry name" value="MATH_2"/>
    <property type="match status" value="2"/>
</dbReference>
<dbReference type="SUPFAM" id="SSF49599">
    <property type="entry name" value="TRAF domain-like"/>
    <property type="match status" value="2"/>
</dbReference>
<dbReference type="PANTHER" id="PTHR46162">
    <property type="entry name" value="TRAF-LIKE FAMILY PROTEIN"/>
    <property type="match status" value="1"/>
</dbReference>
<feature type="domain" description="MATH" evidence="2">
    <location>
        <begin position="89"/>
        <end position="226"/>
    </location>
</feature>
<feature type="domain" description="MATH" evidence="2">
    <location>
        <begin position="246"/>
        <end position="367"/>
    </location>
</feature>
<proteinExistence type="predicted"/>
<dbReference type="AlphaFoldDB" id="A0A0D3BHH1"/>
<dbReference type="EnsemblPlants" id="Bo3g130400.1">
    <property type="protein sequence ID" value="Bo3g130400.1"/>
    <property type="gene ID" value="Bo3g130400"/>
</dbReference>
<dbReference type="PANTHER" id="PTHR46162:SF58">
    <property type="entry name" value="TRAF-LIKE FAMILY PROTEIN"/>
    <property type="match status" value="1"/>
</dbReference>
<reference evidence="3" key="2">
    <citation type="submission" date="2015-03" db="UniProtKB">
        <authorList>
            <consortium name="EnsemblPlants"/>
        </authorList>
    </citation>
    <scope>IDENTIFICATION</scope>
</reference>
<reference evidence="3 4" key="1">
    <citation type="journal article" date="2014" name="Genome Biol.">
        <title>Transcriptome and methylome profiling reveals relics of genome dominance in the mesopolyploid Brassica oleracea.</title>
        <authorList>
            <person name="Parkin I.A."/>
            <person name="Koh C."/>
            <person name="Tang H."/>
            <person name="Robinson S.J."/>
            <person name="Kagale S."/>
            <person name="Clarke W.E."/>
            <person name="Town C.D."/>
            <person name="Nixon J."/>
            <person name="Krishnakumar V."/>
            <person name="Bidwell S.L."/>
            <person name="Denoeud F."/>
            <person name="Belcram H."/>
            <person name="Links M.G."/>
            <person name="Just J."/>
            <person name="Clarke C."/>
            <person name="Bender T."/>
            <person name="Huebert T."/>
            <person name="Mason A.S."/>
            <person name="Pires J.C."/>
            <person name="Barker G."/>
            <person name="Moore J."/>
            <person name="Walley P.G."/>
            <person name="Manoli S."/>
            <person name="Batley J."/>
            <person name="Edwards D."/>
            <person name="Nelson M.N."/>
            <person name="Wang X."/>
            <person name="Paterson A.H."/>
            <person name="King G."/>
            <person name="Bancroft I."/>
            <person name="Chalhoub B."/>
            <person name="Sharpe A.G."/>
        </authorList>
    </citation>
    <scope>NUCLEOTIDE SEQUENCE</scope>
    <source>
        <strain evidence="3 4">cv. TO1000</strain>
    </source>
</reference>
<dbReference type="CDD" id="cd00121">
    <property type="entry name" value="MATH"/>
    <property type="match status" value="2"/>
</dbReference>
<dbReference type="Proteomes" id="UP000032141">
    <property type="component" value="Chromosome C3"/>
</dbReference>
<keyword evidence="4" id="KW-1185">Reference proteome</keyword>
<organism evidence="3 4">
    <name type="scientific">Brassica oleracea var. oleracea</name>
    <dbReference type="NCBI Taxonomy" id="109376"/>
    <lineage>
        <taxon>Eukaryota</taxon>
        <taxon>Viridiplantae</taxon>
        <taxon>Streptophyta</taxon>
        <taxon>Embryophyta</taxon>
        <taxon>Tracheophyta</taxon>
        <taxon>Spermatophyta</taxon>
        <taxon>Magnoliopsida</taxon>
        <taxon>eudicotyledons</taxon>
        <taxon>Gunneridae</taxon>
        <taxon>Pentapetalae</taxon>
        <taxon>rosids</taxon>
        <taxon>malvids</taxon>
        <taxon>Brassicales</taxon>
        <taxon>Brassicaceae</taxon>
        <taxon>Brassiceae</taxon>
        <taxon>Brassica</taxon>
    </lineage>
</organism>
<sequence length="376" mass="43404">MEEKTNRFIMEASANIEVETRGKRSIGWQWPLVALVVVFLAVAANSKIGFILSDPYSLSFDIRYFMGSHKNEKLKVPPEEIRKLRNSPPSSYSVKFESFATMMDLVKDGYYESRPYTVGEFNWTFLIYPRGGDKDYTYTSYVSLYARIDDSNIIDSQVLYAEINFFVYNYIHKAYYYYQDLEPIMFHSFETKRGVKQFLPTAWFTAPWAPYGYISEGGECVFGIDVFVAPPFNKWENFSYDENISNPIFNWNITYVSTIHIDPYTSEPFSSGGRNWVLKVYPNGYGIGTGNSLSLYLLSESNGNDYVRAKLRVLNQYSSNHVEKQVEGWSNVAENGWGFDKFISLSDLEDRTKIFVVNDLLKVEVTIMAFSKTNSI</sequence>
<keyword evidence="1" id="KW-0472">Membrane</keyword>
<keyword evidence="1" id="KW-0812">Transmembrane</keyword>
<dbReference type="InterPro" id="IPR002083">
    <property type="entry name" value="MATH/TRAF_dom"/>
</dbReference>
<evidence type="ECO:0000256" key="1">
    <source>
        <dbReference type="SAM" id="Phobius"/>
    </source>
</evidence>
<protein>
    <recommendedName>
        <fullName evidence="2">MATH domain-containing protein</fullName>
    </recommendedName>
</protein>
<dbReference type="Gene3D" id="2.60.210.10">
    <property type="entry name" value="Apoptosis, Tumor Necrosis Factor Receptor Associated Protein 2, Chain A"/>
    <property type="match status" value="2"/>
</dbReference>